<protein>
    <submittedName>
        <fullName evidence="1">Uncharacterized protein</fullName>
    </submittedName>
</protein>
<keyword evidence="2" id="KW-1185">Reference proteome</keyword>
<organism evidence="1 2">
    <name type="scientific">Streptomyces humidus</name>
    <dbReference type="NCBI Taxonomy" id="52259"/>
    <lineage>
        <taxon>Bacteria</taxon>
        <taxon>Bacillati</taxon>
        <taxon>Actinomycetota</taxon>
        <taxon>Actinomycetes</taxon>
        <taxon>Kitasatosporales</taxon>
        <taxon>Streptomycetaceae</taxon>
        <taxon>Streptomyces</taxon>
    </lineage>
</organism>
<dbReference type="AlphaFoldDB" id="A0A918L4P3"/>
<reference evidence="1" key="1">
    <citation type="journal article" date="2014" name="Int. J. Syst. Evol. Microbiol.">
        <title>Complete genome sequence of Corynebacterium casei LMG S-19264T (=DSM 44701T), isolated from a smear-ripened cheese.</title>
        <authorList>
            <consortium name="US DOE Joint Genome Institute (JGI-PGF)"/>
            <person name="Walter F."/>
            <person name="Albersmeier A."/>
            <person name="Kalinowski J."/>
            <person name="Ruckert C."/>
        </authorList>
    </citation>
    <scope>NUCLEOTIDE SEQUENCE</scope>
    <source>
        <strain evidence="1">JCM 4386</strain>
    </source>
</reference>
<dbReference type="Proteomes" id="UP000606194">
    <property type="component" value="Unassembled WGS sequence"/>
</dbReference>
<sequence>MPDGCAHAEVDGLEWEAPTVPVIGDADSVRIEHAAEMRRLVPRAEPALCRPPRTGR</sequence>
<reference evidence="1" key="2">
    <citation type="submission" date="2020-09" db="EMBL/GenBank/DDBJ databases">
        <authorList>
            <person name="Sun Q."/>
            <person name="Ohkuma M."/>
        </authorList>
    </citation>
    <scope>NUCLEOTIDE SEQUENCE</scope>
    <source>
        <strain evidence="1">JCM 4386</strain>
    </source>
</reference>
<name>A0A918L4P3_9ACTN</name>
<dbReference type="EMBL" id="BMTL01000015">
    <property type="protein sequence ID" value="GGR96035.1"/>
    <property type="molecule type" value="Genomic_DNA"/>
</dbReference>
<proteinExistence type="predicted"/>
<comment type="caution">
    <text evidence="1">The sequence shown here is derived from an EMBL/GenBank/DDBJ whole genome shotgun (WGS) entry which is preliminary data.</text>
</comment>
<accession>A0A918L4P3</accession>
<evidence type="ECO:0000313" key="1">
    <source>
        <dbReference type="EMBL" id="GGR96035.1"/>
    </source>
</evidence>
<evidence type="ECO:0000313" key="2">
    <source>
        <dbReference type="Proteomes" id="UP000606194"/>
    </source>
</evidence>
<gene>
    <name evidence="1" type="ORF">GCM10010269_38550</name>
</gene>